<evidence type="ECO:0000313" key="6">
    <source>
        <dbReference type="Proteomes" id="UP000011603"/>
    </source>
</evidence>
<proteinExistence type="predicted"/>
<feature type="compositionally biased region" description="Low complexity" evidence="1">
    <location>
        <begin position="325"/>
        <end position="341"/>
    </location>
</feature>
<dbReference type="KEGG" id="hme:HFX_2040"/>
<keyword evidence="6" id="KW-1185">Reference proteome</keyword>
<dbReference type="EMBL" id="CP001868">
    <property type="protein sequence ID" value="AFK19732.2"/>
    <property type="molecule type" value="Genomic_DNA"/>
</dbReference>
<name>I3R672_HALMT</name>
<feature type="compositionally biased region" description="Basic and acidic residues" evidence="1">
    <location>
        <begin position="219"/>
        <end position="239"/>
    </location>
</feature>
<dbReference type="Proteomes" id="UP000006469">
    <property type="component" value="Chromosome"/>
</dbReference>
<evidence type="ECO:0000256" key="1">
    <source>
        <dbReference type="SAM" id="MobiDB-lite"/>
    </source>
</evidence>
<sequence>MSRRTAALAVAALVLLATVGAPLAIAAPSSPTQTVAAVSDGPLTAPAAQSSTNNSTESPPANAAASQTPPGQKLAAVIGVQGSETDGELERRAFETRLSKANSNSSKAAVVAQQVETVRGRLTDLQQRKARLDARRENGTIPEGQYRVKMTRTVADIERTKSMLNRTSDAASSVPAEALRERGVDTADLDRLRTRASELTGPEVAEMARGLTGDNPGKGLERARSGDDKNESDDNRGRPNDVGPGAVPGNGNSGGNNSTENASDTSSSNKKSGNGPADDDRTNSPDTPPGRDAKAKDADHGNPFVTTDDESTEDGTEATADGDTETTTADSETSSTDDSNT</sequence>
<feature type="compositionally biased region" description="Acidic residues" evidence="1">
    <location>
        <begin position="307"/>
        <end position="324"/>
    </location>
</feature>
<reference evidence="4 7" key="5">
    <citation type="submission" date="2019-04" db="EMBL/GenBank/DDBJ databases">
        <title>Methylomes of two halophilic Archaea, Haloarcula marismortui and Haloferax mediterranei.</title>
        <authorList>
            <person name="DasSarma S."/>
            <person name="DasSarma P."/>
            <person name="DasSarma S."/>
            <person name="Fomenkov A."/>
            <person name="Vincze T."/>
            <person name="Anton B.P."/>
            <person name="Roberts R.J."/>
        </authorList>
    </citation>
    <scope>NUCLEOTIDE SEQUENCE [LARGE SCALE GENOMIC DNA]</scope>
    <source>
        <strain evidence="4">ATCC 33500</strain>
        <strain evidence="7">ATCC 33500 / DSM 1411 / JCM 8866 / NBRC 14739 / NCIMB 2177 / R-4</strain>
    </source>
</reference>
<evidence type="ECO:0000313" key="7">
    <source>
        <dbReference type="Proteomes" id="UP000299011"/>
    </source>
</evidence>
<dbReference type="EMBL" id="CP039139">
    <property type="protein sequence ID" value="QCQ74022.1"/>
    <property type="molecule type" value="Genomic_DNA"/>
</dbReference>
<accession>M0IVJ2</accession>
<dbReference type="eggNOG" id="arCOG03053">
    <property type="taxonomic scope" value="Archaea"/>
</dbReference>
<evidence type="ECO:0000313" key="4">
    <source>
        <dbReference type="EMBL" id="QCQ74022.1"/>
    </source>
</evidence>
<evidence type="ECO:0000313" key="3">
    <source>
        <dbReference type="EMBL" id="EMA00053.1"/>
    </source>
</evidence>
<dbReference type="PaxDb" id="523841-HFX_2040"/>
<reference evidence="2 5" key="2">
    <citation type="journal article" date="2012" name="J. Bacteriol.">
        <title>Complete genome sequence of the metabolically versatile halophilic archaeon Haloferax mediterranei, a poly(3-hydroxybutyrate-co-3-hydroxyvalerate) producer.</title>
        <authorList>
            <person name="Han J."/>
            <person name="Zhang F."/>
            <person name="Hou J."/>
            <person name="Liu X."/>
            <person name="Li M."/>
            <person name="Liu H."/>
            <person name="Cai L."/>
            <person name="Zhang B."/>
            <person name="Chen Y."/>
            <person name="Zhou J."/>
            <person name="Hu S."/>
            <person name="Xiang H."/>
        </authorList>
    </citation>
    <scope>NUCLEOTIDE SEQUENCE [LARGE SCALE GENOMIC DNA]</scope>
    <source>
        <strain evidence="5">ATCC 33500 / DSM 1411 / JCM 8866 / NBRC 14739 / NCIMB 2177 / R-4</strain>
        <strain evidence="2">CGMCC 1.2087</strain>
    </source>
</reference>
<feature type="compositionally biased region" description="Polar residues" evidence="1">
    <location>
        <begin position="47"/>
        <end position="70"/>
    </location>
</feature>
<dbReference type="HOGENOM" id="CLU_770760_0_0_2"/>
<reference evidence="2" key="1">
    <citation type="journal article" date="2012" name="Appl. Environ. Microbiol.">
        <title>Identification of the haloarchaeal phasin (PhaP) that functions in polyhydroxyalkanoate accumulation and granule formation in Haloferax mediterranei.</title>
        <authorList>
            <person name="Cai S."/>
            <person name="Cai L."/>
            <person name="Liu H."/>
            <person name="Liu X."/>
            <person name="Han J."/>
            <person name="Zhou J."/>
            <person name="Xiang H."/>
        </authorList>
    </citation>
    <scope>NUCLEOTIDE SEQUENCE</scope>
    <source>
        <strain evidence="2">CGMCC 1.2087</strain>
    </source>
</reference>
<dbReference type="AlphaFoldDB" id="I3R672"/>
<dbReference type="Proteomes" id="UP000299011">
    <property type="component" value="Chromosome"/>
</dbReference>
<accession>I3R672</accession>
<feature type="region of interest" description="Disordered" evidence="1">
    <location>
        <begin position="189"/>
        <end position="341"/>
    </location>
</feature>
<dbReference type="EMBL" id="AOLO01000009">
    <property type="protein sequence ID" value="EMA00053.1"/>
    <property type="molecule type" value="Genomic_DNA"/>
</dbReference>
<dbReference type="PATRIC" id="fig|523841.21.peg.2422"/>
<reference evidence="2" key="4">
    <citation type="submission" date="2014-05" db="EMBL/GenBank/DDBJ databases">
        <authorList>
            <person name="Wang L."/>
            <person name="Yang H."/>
            <person name="Xiang H."/>
        </authorList>
    </citation>
    <scope>NUCLEOTIDE SEQUENCE</scope>
    <source>
        <strain evidence="2">CGMCC 1.2087</strain>
    </source>
</reference>
<dbReference type="GeneID" id="40155051"/>
<dbReference type="STRING" id="523841.HFX_2040"/>
<feature type="compositionally biased region" description="Polar residues" evidence="1">
    <location>
        <begin position="263"/>
        <end position="272"/>
    </location>
</feature>
<dbReference type="OrthoDB" id="170871at2157"/>
<organism evidence="2 5">
    <name type="scientific">Haloferax mediterranei (strain ATCC 33500 / DSM 1411 / JCM 8866 / NBRC 14739 / NCIMB 2177 / R-4)</name>
    <name type="common">Halobacterium mediterranei</name>
    <dbReference type="NCBI Taxonomy" id="523841"/>
    <lineage>
        <taxon>Archaea</taxon>
        <taxon>Methanobacteriati</taxon>
        <taxon>Methanobacteriota</taxon>
        <taxon>Stenosarchaea group</taxon>
        <taxon>Halobacteria</taxon>
        <taxon>Halobacteriales</taxon>
        <taxon>Haloferacaceae</taxon>
        <taxon>Haloferax</taxon>
    </lineage>
</organism>
<protein>
    <submittedName>
        <fullName evidence="2">Uncharacterized protein</fullName>
    </submittedName>
</protein>
<feature type="compositionally biased region" description="Basic and acidic residues" evidence="1">
    <location>
        <begin position="278"/>
        <end position="300"/>
    </location>
</feature>
<evidence type="ECO:0000313" key="2">
    <source>
        <dbReference type="EMBL" id="AFK19732.2"/>
    </source>
</evidence>
<dbReference type="Proteomes" id="UP000011603">
    <property type="component" value="Unassembled WGS sequence"/>
</dbReference>
<reference evidence="3 6" key="3">
    <citation type="journal article" date="2014" name="PLoS Genet.">
        <title>Phylogenetically driven sequencing of extremely halophilic archaea reveals strategies for static and dynamic osmo-response.</title>
        <authorList>
            <person name="Becker E.A."/>
            <person name="Seitzer P.M."/>
            <person name="Tritt A."/>
            <person name="Larsen D."/>
            <person name="Krusor M."/>
            <person name="Yao A.I."/>
            <person name="Wu D."/>
            <person name="Madern D."/>
            <person name="Eisen J.A."/>
            <person name="Darling A.E."/>
            <person name="Facciotti M.T."/>
        </authorList>
    </citation>
    <scope>NUCLEOTIDE SEQUENCE [LARGE SCALE GENOMIC DNA]</scope>
    <source>
        <strain evidence="3">ATCC 33500</strain>
        <strain evidence="6">ATCC 33500 / DSM 1411 / JCM 8866 / NBRC 14739 / NCIMB 2177 / R-4</strain>
    </source>
</reference>
<dbReference type="RefSeq" id="WP_004059387.1">
    <property type="nucleotide sequence ID" value="NC_017941.2"/>
</dbReference>
<evidence type="ECO:0000313" key="5">
    <source>
        <dbReference type="Proteomes" id="UP000006469"/>
    </source>
</evidence>
<gene>
    <name evidence="2" type="ordered locus">HFX_2040</name>
    <name evidence="3" type="ORF">C439_11973</name>
    <name evidence="4" type="ORF">E6P09_01500</name>
</gene>
<feature type="region of interest" description="Disordered" evidence="1">
    <location>
        <begin position="42"/>
        <end position="72"/>
    </location>
</feature>